<dbReference type="OrthoDB" id="19619at2759"/>
<evidence type="ECO:0000256" key="1">
    <source>
        <dbReference type="ARBA" id="ARBA00004173"/>
    </source>
</evidence>
<reference evidence="4" key="2">
    <citation type="submission" date="2024-01" db="EMBL/GenBank/DDBJ databases">
        <title>Comparative genomics of Cryptococcus and Kwoniella reveals pathogenesis evolution and contrasting modes of karyotype evolution via chromosome fusion or intercentromeric recombination.</title>
        <authorList>
            <person name="Coelho M.A."/>
            <person name="David-Palma M."/>
            <person name="Shea T."/>
            <person name="Bowers K."/>
            <person name="McGinley-Smith S."/>
            <person name="Mohammad A.W."/>
            <person name="Gnirke A."/>
            <person name="Yurkov A.M."/>
            <person name="Nowrousian M."/>
            <person name="Sun S."/>
            <person name="Cuomo C.A."/>
            <person name="Heitman J."/>
        </authorList>
    </citation>
    <scope>NUCLEOTIDE SEQUENCE</scope>
    <source>
        <strain evidence="4">CBS 12478</strain>
    </source>
</reference>
<sequence>MSLLPTLRAQASTSSITPFAQLVRPHPLLQTAATRIRFASTSTPNTAKSVQDVEKELEEQRAMISRSARMNPGMDVTSQVLPVFESYIDPPKPVTYFLNRSKDREYKLARRERSNLTIQSVAELISRGGINQYRNSFWRWYAPGPMRNLWIYIRRDGMLKKELAELKEKYYDYMRVQASGTLGQASHLAKDNALSIAQSVIKGRRDKLTWQLVKENVKPRLVSARMTIMDPRDMRMAAQMVVTFDTQQALVTQKGNATPTRRTQRVLDHIIFERLIPAKDGSGWKIKGKLLEPKVAAKAE</sequence>
<protein>
    <submittedName>
        <fullName evidence="4">Uncharacterized protein</fullName>
    </submittedName>
</protein>
<evidence type="ECO:0000256" key="2">
    <source>
        <dbReference type="ARBA" id="ARBA00022946"/>
    </source>
</evidence>
<dbReference type="Pfam" id="PF07961">
    <property type="entry name" value="MBA1"/>
    <property type="match status" value="1"/>
</dbReference>
<dbReference type="PANTHER" id="PTHR28554:SF1">
    <property type="entry name" value="LARGE RIBOSOMAL SUBUNIT PROTEIN ML45"/>
    <property type="match status" value="1"/>
</dbReference>
<accession>A0A5M6C6B3</accession>
<dbReference type="GO" id="GO:0032979">
    <property type="term" value="P:protein insertion into mitochondrial inner membrane from matrix"/>
    <property type="evidence" value="ECO:0007669"/>
    <property type="project" value="InterPro"/>
</dbReference>
<organism evidence="4 5">
    <name type="scientific">Kwoniella shandongensis</name>
    <dbReference type="NCBI Taxonomy" id="1734106"/>
    <lineage>
        <taxon>Eukaryota</taxon>
        <taxon>Fungi</taxon>
        <taxon>Dikarya</taxon>
        <taxon>Basidiomycota</taxon>
        <taxon>Agaricomycotina</taxon>
        <taxon>Tremellomycetes</taxon>
        <taxon>Tremellales</taxon>
        <taxon>Cryptococcaceae</taxon>
        <taxon>Kwoniella</taxon>
    </lineage>
</organism>
<dbReference type="EMBL" id="CP144063">
    <property type="protein sequence ID" value="WWD22396.1"/>
    <property type="molecule type" value="Genomic_DNA"/>
</dbReference>
<dbReference type="AlphaFoldDB" id="A0A5M6C6B3"/>
<evidence type="ECO:0000313" key="4">
    <source>
        <dbReference type="EMBL" id="WWD22396.1"/>
    </source>
</evidence>
<reference evidence="4" key="1">
    <citation type="submission" date="2017-08" db="EMBL/GenBank/DDBJ databases">
        <authorList>
            <person name="Cuomo C."/>
            <person name="Billmyre B."/>
            <person name="Heitman J."/>
        </authorList>
    </citation>
    <scope>NUCLEOTIDE SEQUENCE</scope>
    <source>
        <strain evidence="4">CBS 12478</strain>
    </source>
</reference>
<keyword evidence="5" id="KW-1185">Reference proteome</keyword>
<evidence type="ECO:0000313" key="5">
    <source>
        <dbReference type="Proteomes" id="UP000322225"/>
    </source>
</evidence>
<dbReference type="InterPro" id="IPR024621">
    <property type="entry name" value="Mba1"/>
</dbReference>
<keyword evidence="2" id="KW-0809">Transit peptide</keyword>
<dbReference type="GeneID" id="43586158"/>
<dbReference type="Proteomes" id="UP000322225">
    <property type="component" value="Chromosome 13"/>
</dbReference>
<dbReference type="GO" id="GO:0005743">
    <property type="term" value="C:mitochondrial inner membrane"/>
    <property type="evidence" value="ECO:0007669"/>
    <property type="project" value="InterPro"/>
</dbReference>
<dbReference type="RefSeq" id="XP_031863605.1">
    <property type="nucleotide sequence ID" value="XM_032002048.1"/>
</dbReference>
<gene>
    <name evidence="4" type="ORF">CI109_106887</name>
</gene>
<dbReference type="Gene3D" id="3.10.450.240">
    <property type="match status" value="1"/>
</dbReference>
<comment type="subcellular location">
    <subcellularLocation>
        <location evidence="1">Mitochondrion</location>
    </subcellularLocation>
</comment>
<proteinExistence type="predicted"/>
<evidence type="ECO:0000256" key="3">
    <source>
        <dbReference type="ARBA" id="ARBA00023128"/>
    </source>
</evidence>
<dbReference type="PANTHER" id="PTHR28554">
    <property type="entry name" value="39S RIBOSOMAL PROTEIN L45, MITOCHONDRIAL"/>
    <property type="match status" value="1"/>
</dbReference>
<dbReference type="InterPro" id="IPR051975">
    <property type="entry name" value="mtLSU_mL45"/>
</dbReference>
<dbReference type="KEGG" id="ksn:43586158"/>
<name>A0A5M6C6B3_9TREE</name>
<keyword evidence="3" id="KW-0496">Mitochondrion</keyword>